<reference evidence="3" key="3">
    <citation type="submission" date="2018-08" db="UniProtKB">
        <authorList>
            <consortium name="EnsemblPlants"/>
        </authorList>
    </citation>
    <scope>IDENTIFICATION</scope>
    <source>
        <strain evidence="3">cv. Bd21</strain>
    </source>
</reference>
<accession>A0A2K2CUY7</accession>
<feature type="non-terminal residue" evidence="2">
    <location>
        <position position="1"/>
    </location>
</feature>
<dbReference type="AlphaFoldDB" id="A0A2K2CUY7"/>
<dbReference type="Gramene" id="PNT65838">
    <property type="protein sequence ID" value="PNT65838"/>
    <property type="gene ID" value="BRADI_3g03471v3"/>
</dbReference>
<dbReference type="EMBL" id="CM000882">
    <property type="protein sequence ID" value="PNT65838.1"/>
    <property type="molecule type" value="Genomic_DNA"/>
</dbReference>
<proteinExistence type="predicted"/>
<feature type="region of interest" description="Disordered" evidence="1">
    <location>
        <begin position="1"/>
        <end position="72"/>
    </location>
</feature>
<protein>
    <submittedName>
        <fullName evidence="2 3">Uncharacterized protein</fullName>
    </submittedName>
</protein>
<dbReference type="Proteomes" id="UP000008810">
    <property type="component" value="Chromosome 3"/>
</dbReference>
<reference evidence="2" key="2">
    <citation type="submission" date="2017-06" db="EMBL/GenBank/DDBJ databases">
        <title>WGS assembly of Brachypodium distachyon.</title>
        <authorList>
            <consortium name="The International Brachypodium Initiative"/>
            <person name="Lucas S."/>
            <person name="Harmon-Smith M."/>
            <person name="Lail K."/>
            <person name="Tice H."/>
            <person name="Grimwood J."/>
            <person name="Bruce D."/>
            <person name="Barry K."/>
            <person name="Shu S."/>
            <person name="Lindquist E."/>
            <person name="Wang M."/>
            <person name="Pitluck S."/>
            <person name="Vogel J.P."/>
            <person name="Garvin D.F."/>
            <person name="Mockler T.C."/>
            <person name="Schmutz J."/>
            <person name="Rokhsar D."/>
            <person name="Bevan M.W."/>
        </authorList>
    </citation>
    <scope>NUCLEOTIDE SEQUENCE</scope>
    <source>
        <strain evidence="2">Bd21</strain>
    </source>
</reference>
<sequence length="98" mass="10742">CITCRRKRRSADSLRRKRPSANSRRSVSTWARSSGVPAPASNSHTARPRNPFVDRSHADDPPPPPSPTFSLHIPPASLISFACIYNTRANETSVSSTD</sequence>
<evidence type="ECO:0000313" key="3">
    <source>
        <dbReference type="EnsemblPlants" id="PNT65838"/>
    </source>
</evidence>
<evidence type="ECO:0000313" key="2">
    <source>
        <dbReference type="EMBL" id="PNT65838.1"/>
    </source>
</evidence>
<dbReference type="InParanoid" id="A0A2K2CUY7"/>
<gene>
    <name evidence="2" type="ORF">BRADI_3g03471v3</name>
</gene>
<evidence type="ECO:0000313" key="4">
    <source>
        <dbReference type="Proteomes" id="UP000008810"/>
    </source>
</evidence>
<evidence type="ECO:0000256" key="1">
    <source>
        <dbReference type="SAM" id="MobiDB-lite"/>
    </source>
</evidence>
<reference evidence="2 3" key="1">
    <citation type="journal article" date="2010" name="Nature">
        <title>Genome sequencing and analysis of the model grass Brachypodium distachyon.</title>
        <authorList>
            <consortium name="International Brachypodium Initiative"/>
        </authorList>
    </citation>
    <scope>NUCLEOTIDE SEQUENCE [LARGE SCALE GENOMIC DNA]</scope>
    <source>
        <strain evidence="2 3">Bd21</strain>
    </source>
</reference>
<keyword evidence="4" id="KW-1185">Reference proteome</keyword>
<organism evidence="2">
    <name type="scientific">Brachypodium distachyon</name>
    <name type="common">Purple false brome</name>
    <name type="synonym">Trachynia distachya</name>
    <dbReference type="NCBI Taxonomy" id="15368"/>
    <lineage>
        <taxon>Eukaryota</taxon>
        <taxon>Viridiplantae</taxon>
        <taxon>Streptophyta</taxon>
        <taxon>Embryophyta</taxon>
        <taxon>Tracheophyta</taxon>
        <taxon>Spermatophyta</taxon>
        <taxon>Magnoliopsida</taxon>
        <taxon>Liliopsida</taxon>
        <taxon>Poales</taxon>
        <taxon>Poaceae</taxon>
        <taxon>BOP clade</taxon>
        <taxon>Pooideae</taxon>
        <taxon>Stipodae</taxon>
        <taxon>Brachypodieae</taxon>
        <taxon>Brachypodium</taxon>
    </lineage>
</organism>
<feature type="compositionally biased region" description="Basic residues" evidence="1">
    <location>
        <begin position="1"/>
        <end position="19"/>
    </location>
</feature>
<name>A0A2K2CUY7_BRADI</name>
<feature type="compositionally biased region" description="Polar residues" evidence="1">
    <location>
        <begin position="20"/>
        <end position="32"/>
    </location>
</feature>
<dbReference type="EnsemblPlants" id="PNT65838">
    <property type="protein sequence ID" value="PNT65838"/>
    <property type="gene ID" value="BRADI_3g03471v3"/>
</dbReference>